<dbReference type="Gene3D" id="3.40.50.150">
    <property type="entry name" value="Vaccinia Virus protein VP39"/>
    <property type="match status" value="1"/>
</dbReference>
<evidence type="ECO:0008006" key="3">
    <source>
        <dbReference type="Google" id="ProtNLM"/>
    </source>
</evidence>
<reference evidence="1 2" key="1">
    <citation type="submission" date="2016-03" db="EMBL/GenBank/DDBJ databases">
        <title>Niastella vici sp. nov., isolated from farmland soil.</title>
        <authorList>
            <person name="Chen L."/>
            <person name="Wang D."/>
            <person name="Yang S."/>
            <person name="Wang G."/>
        </authorList>
    </citation>
    <scope>NUCLEOTIDE SEQUENCE [LARGE SCALE GENOMIC DNA]</scope>
    <source>
        <strain evidence="1 2">DJ57</strain>
    </source>
</reference>
<dbReference type="CDD" id="cd02440">
    <property type="entry name" value="AdoMet_MTases"/>
    <property type="match status" value="1"/>
</dbReference>
<dbReference type="RefSeq" id="WP_081155634.1">
    <property type="nucleotide sequence ID" value="NZ_LVYD01000113.1"/>
</dbReference>
<comment type="caution">
    <text evidence="1">The sequence shown here is derived from an EMBL/GenBank/DDBJ whole genome shotgun (WGS) entry which is preliminary data.</text>
</comment>
<dbReference type="EMBL" id="LVYD01000113">
    <property type="protein sequence ID" value="OQP57729.1"/>
    <property type="molecule type" value="Genomic_DNA"/>
</dbReference>
<dbReference type="STRING" id="1703345.A3860_08855"/>
<accession>A0A1V9FH72</accession>
<evidence type="ECO:0000313" key="1">
    <source>
        <dbReference type="EMBL" id="OQP57729.1"/>
    </source>
</evidence>
<evidence type="ECO:0000313" key="2">
    <source>
        <dbReference type="Proteomes" id="UP000192796"/>
    </source>
</evidence>
<dbReference type="OrthoDB" id="651657at2"/>
<dbReference type="AlphaFoldDB" id="A0A1V9FH72"/>
<sequence length="246" mass="28498">MAQKIETGFFDQVVNRKMYSSKKNLKFHLDNLFEHVELAQKEVLDVGGGKGLLTFYAAIKGAKKAICLEPEQAGSTRGVINAFRDLQQAFPATLPVELMPFTLQEFLQQTKPATFDVVIMYNSINHLDEEACIHLLKNETSYRRYVNIFKNVYRVMKKKATLIVTDCSCNNFFNDVGMKNRLVPTIEWHKHQQPHTWIKLLKESGFRNPEVVWLSPNRLGRPGRFFFGNYFISYLTTSFFKISIEK</sequence>
<keyword evidence="2" id="KW-1185">Reference proteome</keyword>
<dbReference type="Proteomes" id="UP000192796">
    <property type="component" value="Unassembled WGS sequence"/>
</dbReference>
<dbReference type="Pfam" id="PF13489">
    <property type="entry name" value="Methyltransf_23"/>
    <property type="match status" value="1"/>
</dbReference>
<organism evidence="1 2">
    <name type="scientific">Niastella vici</name>
    <dbReference type="NCBI Taxonomy" id="1703345"/>
    <lineage>
        <taxon>Bacteria</taxon>
        <taxon>Pseudomonadati</taxon>
        <taxon>Bacteroidota</taxon>
        <taxon>Chitinophagia</taxon>
        <taxon>Chitinophagales</taxon>
        <taxon>Chitinophagaceae</taxon>
        <taxon>Niastella</taxon>
    </lineage>
</organism>
<name>A0A1V9FH72_9BACT</name>
<gene>
    <name evidence="1" type="ORF">A3860_08855</name>
</gene>
<dbReference type="InterPro" id="IPR029063">
    <property type="entry name" value="SAM-dependent_MTases_sf"/>
</dbReference>
<dbReference type="SUPFAM" id="SSF53335">
    <property type="entry name" value="S-adenosyl-L-methionine-dependent methyltransferases"/>
    <property type="match status" value="1"/>
</dbReference>
<protein>
    <recommendedName>
        <fullName evidence="3">Methyltransferase domain-containing protein</fullName>
    </recommendedName>
</protein>
<proteinExistence type="predicted"/>